<accession>A0A9Q1FER3</accession>
<dbReference type="AlphaFoldDB" id="A0A9Q1FER3"/>
<name>A0A9Q1FER3_SYNKA</name>
<keyword evidence="3" id="KW-1185">Reference proteome</keyword>
<feature type="compositionally biased region" description="Basic and acidic residues" evidence="1">
    <location>
        <begin position="271"/>
        <end position="283"/>
    </location>
</feature>
<dbReference type="Proteomes" id="UP001152622">
    <property type="component" value="Chromosome 6"/>
</dbReference>
<organism evidence="2 3">
    <name type="scientific">Synaphobranchus kaupii</name>
    <name type="common">Kaup's arrowtooth eel</name>
    <dbReference type="NCBI Taxonomy" id="118154"/>
    <lineage>
        <taxon>Eukaryota</taxon>
        <taxon>Metazoa</taxon>
        <taxon>Chordata</taxon>
        <taxon>Craniata</taxon>
        <taxon>Vertebrata</taxon>
        <taxon>Euteleostomi</taxon>
        <taxon>Actinopterygii</taxon>
        <taxon>Neopterygii</taxon>
        <taxon>Teleostei</taxon>
        <taxon>Anguilliformes</taxon>
        <taxon>Synaphobranchidae</taxon>
        <taxon>Synaphobranchus</taxon>
    </lineage>
</organism>
<dbReference type="EMBL" id="JAINUF010000006">
    <property type="protein sequence ID" value="KAJ8356871.1"/>
    <property type="molecule type" value="Genomic_DNA"/>
</dbReference>
<sequence length="329" mass="35021">MTRVPSCERTFTCLQRNGLRAAVEGVSESGEQGVSGLQIDWATSSRGIAGASEGGQAPLENSSSVVDRSPAEVKNAKHLKTASSSPSGKVAVHESTATNQLLQVYLEETNLNSSPEADGQAQVIQTSMKIHSAIVSKPFKAELTEHKKRSVTPIVGAQSHYVALVSSEEGDTEAMGRKNSGKKRPRKNSQGDKDKDGLSKSPPTGLASPEPGSPQDLKEELTDAHRSESLVVATPISLASGDPDTLGGGATSHCRHLVAEESPAEDQGPSRVERRTETAECKRRSMKMSSTEKVFAKKVFVNSDGSVEERLKKGSGKNDGTRQKSEIKM</sequence>
<evidence type="ECO:0000313" key="3">
    <source>
        <dbReference type="Proteomes" id="UP001152622"/>
    </source>
</evidence>
<feature type="compositionally biased region" description="Basic and acidic residues" evidence="1">
    <location>
        <begin position="319"/>
        <end position="329"/>
    </location>
</feature>
<feature type="compositionally biased region" description="Basic and acidic residues" evidence="1">
    <location>
        <begin position="216"/>
        <end position="228"/>
    </location>
</feature>
<feature type="region of interest" description="Disordered" evidence="1">
    <location>
        <begin position="166"/>
        <end position="289"/>
    </location>
</feature>
<protein>
    <submittedName>
        <fullName evidence="2">Uncharacterized protein</fullName>
    </submittedName>
</protein>
<feature type="compositionally biased region" description="Basic and acidic residues" evidence="1">
    <location>
        <begin position="189"/>
        <end position="198"/>
    </location>
</feature>
<feature type="region of interest" description="Disordered" evidence="1">
    <location>
        <begin position="48"/>
        <end position="67"/>
    </location>
</feature>
<reference evidence="2" key="1">
    <citation type="journal article" date="2023" name="Science">
        <title>Genome structures resolve the early diversification of teleost fishes.</title>
        <authorList>
            <person name="Parey E."/>
            <person name="Louis A."/>
            <person name="Montfort J."/>
            <person name="Bouchez O."/>
            <person name="Roques C."/>
            <person name="Iampietro C."/>
            <person name="Lluch J."/>
            <person name="Castinel A."/>
            <person name="Donnadieu C."/>
            <person name="Desvignes T."/>
            <person name="Floi Bucao C."/>
            <person name="Jouanno E."/>
            <person name="Wen M."/>
            <person name="Mejri S."/>
            <person name="Dirks R."/>
            <person name="Jansen H."/>
            <person name="Henkel C."/>
            <person name="Chen W.J."/>
            <person name="Zahm M."/>
            <person name="Cabau C."/>
            <person name="Klopp C."/>
            <person name="Thompson A.W."/>
            <person name="Robinson-Rechavi M."/>
            <person name="Braasch I."/>
            <person name="Lecointre G."/>
            <person name="Bobe J."/>
            <person name="Postlethwait J.H."/>
            <person name="Berthelot C."/>
            <person name="Roest Crollius H."/>
            <person name="Guiguen Y."/>
        </authorList>
    </citation>
    <scope>NUCLEOTIDE SEQUENCE</scope>
    <source>
        <strain evidence="2">WJC10195</strain>
    </source>
</reference>
<evidence type="ECO:0000313" key="2">
    <source>
        <dbReference type="EMBL" id="KAJ8356871.1"/>
    </source>
</evidence>
<evidence type="ECO:0000256" key="1">
    <source>
        <dbReference type="SAM" id="MobiDB-lite"/>
    </source>
</evidence>
<comment type="caution">
    <text evidence="2">The sequence shown here is derived from an EMBL/GenBank/DDBJ whole genome shotgun (WGS) entry which is preliminary data.</text>
</comment>
<feature type="region of interest" description="Disordered" evidence="1">
    <location>
        <begin position="305"/>
        <end position="329"/>
    </location>
</feature>
<gene>
    <name evidence="2" type="ORF">SKAU_G00196650</name>
</gene>
<proteinExistence type="predicted"/>